<dbReference type="Pfam" id="PF06021">
    <property type="entry name" value="Gly_acyl_tr_N"/>
    <property type="match status" value="1"/>
</dbReference>
<reference evidence="6" key="1">
    <citation type="submission" date="2025-08" db="UniProtKB">
        <authorList>
            <consortium name="Ensembl"/>
        </authorList>
    </citation>
    <scope>IDENTIFICATION</scope>
    <source>
        <strain evidence="6">Glennie</strain>
    </source>
</reference>
<evidence type="ECO:0000259" key="5">
    <source>
        <dbReference type="PROSITE" id="PS51186"/>
    </source>
</evidence>
<dbReference type="InterPro" id="IPR010313">
    <property type="entry name" value="Glycine_N-acyltransferase"/>
</dbReference>
<dbReference type="GO" id="GO:0047961">
    <property type="term" value="F:glycine N-acyltransferase activity"/>
    <property type="evidence" value="ECO:0007669"/>
    <property type="project" value="Ensembl"/>
</dbReference>
<evidence type="ECO:0000256" key="3">
    <source>
        <dbReference type="RuleBase" id="RU368002"/>
    </source>
</evidence>
<dbReference type="PANTHER" id="PTHR15298">
    <property type="entry name" value="L-COA N-ACYLTRANSFERASE-RELATED"/>
    <property type="match status" value="1"/>
</dbReference>
<evidence type="ECO:0000256" key="1">
    <source>
        <dbReference type="ARBA" id="ARBA00022679"/>
    </source>
</evidence>
<evidence type="ECO:0000256" key="2">
    <source>
        <dbReference type="ARBA" id="ARBA00023315"/>
    </source>
</evidence>
<dbReference type="InterPro" id="IPR000182">
    <property type="entry name" value="GNAT_dom"/>
</dbReference>
<dbReference type="Ensembl" id="ENSOANT00000052333.1">
    <property type="protein sequence ID" value="ENSOANP00000053561.1"/>
    <property type="gene ID" value="ENSOANG00000036913.1"/>
</dbReference>
<accession>A0A6I8PPG8</accession>
<name>A0A6I8PPG8_ORNAN</name>
<dbReference type="InParanoid" id="A0A6I8PPG8"/>
<evidence type="ECO:0000313" key="6">
    <source>
        <dbReference type="Ensembl" id="ENSOANP00000053561.1"/>
    </source>
</evidence>
<feature type="region of interest" description="Disordered" evidence="4">
    <location>
        <begin position="1"/>
        <end position="38"/>
    </location>
</feature>
<keyword evidence="1 3" id="KW-0808">Transferase</keyword>
<dbReference type="InterPro" id="IPR016181">
    <property type="entry name" value="Acyl_CoA_acyltransferase"/>
</dbReference>
<evidence type="ECO:0000256" key="4">
    <source>
        <dbReference type="SAM" id="MobiDB-lite"/>
    </source>
</evidence>
<dbReference type="InterPro" id="IPR015938">
    <property type="entry name" value="Glycine_N-acyltransferase_N"/>
</dbReference>
<dbReference type="OMA" id="ECDVINW"/>
<reference evidence="6" key="2">
    <citation type="submission" date="2025-09" db="UniProtKB">
        <authorList>
            <consortium name="Ensembl"/>
        </authorList>
    </citation>
    <scope>IDENTIFICATION</scope>
    <source>
        <strain evidence="6">Glennie</strain>
    </source>
</reference>
<organism evidence="6 7">
    <name type="scientific">Ornithorhynchus anatinus</name>
    <name type="common">Duckbill platypus</name>
    <dbReference type="NCBI Taxonomy" id="9258"/>
    <lineage>
        <taxon>Eukaryota</taxon>
        <taxon>Metazoa</taxon>
        <taxon>Chordata</taxon>
        <taxon>Craniata</taxon>
        <taxon>Vertebrata</taxon>
        <taxon>Euteleostomi</taxon>
        <taxon>Mammalia</taxon>
        <taxon>Monotremata</taxon>
        <taxon>Ornithorhynchidae</taxon>
        <taxon>Ornithorhynchus</taxon>
    </lineage>
</organism>
<dbReference type="FunCoup" id="A0A6I8PPG8">
    <property type="interactions" value="14"/>
</dbReference>
<feature type="domain" description="N-acetyltransferase" evidence="5">
    <location>
        <begin position="200"/>
        <end position="336"/>
    </location>
</feature>
<comment type="similarity">
    <text evidence="3">Belongs to the glycine N-acyltransferase family.</text>
</comment>
<dbReference type="PROSITE" id="PS51186">
    <property type="entry name" value="GNAT"/>
    <property type="match status" value="1"/>
</dbReference>
<proteinExistence type="inferred from homology"/>
<dbReference type="PANTHER" id="PTHR15298:SF6">
    <property type="entry name" value="GLYCINE N-ACYLTRANSFERASE-LIKE PROTEIN 3"/>
    <property type="match status" value="1"/>
</dbReference>
<dbReference type="Bgee" id="ENSOANG00000036913">
    <property type="expression patterns" value="Expressed in cerebellum and 6 other cell types or tissues"/>
</dbReference>
<dbReference type="AlphaFoldDB" id="A0A6I8PPG8"/>
<dbReference type="GO" id="GO:0005739">
    <property type="term" value="C:mitochondrion"/>
    <property type="evidence" value="ECO:0007669"/>
    <property type="project" value="InterPro"/>
</dbReference>
<keyword evidence="2 3" id="KW-0012">Acyltransferase</keyword>
<evidence type="ECO:0000313" key="7">
    <source>
        <dbReference type="Proteomes" id="UP000002279"/>
    </source>
</evidence>
<protein>
    <recommendedName>
        <fullName evidence="3">Glycine N-acyltransferase-like protein</fullName>
        <ecNumber evidence="3">2.3.1.-</ecNumber>
    </recommendedName>
</protein>
<dbReference type="GeneTree" id="ENSGT00950000183133"/>
<dbReference type="InterPro" id="IPR013652">
    <property type="entry name" value="Glycine_N-acyltransferase_C"/>
</dbReference>
<dbReference type="Gene3D" id="3.40.630.30">
    <property type="match status" value="1"/>
</dbReference>
<keyword evidence="7" id="KW-1185">Reference proteome</keyword>
<dbReference type="SUPFAM" id="SSF55729">
    <property type="entry name" value="Acyl-CoA N-acyltransferases (Nat)"/>
    <property type="match status" value="1"/>
</dbReference>
<dbReference type="Pfam" id="PF08444">
    <property type="entry name" value="Gly_acyl_tr_C"/>
    <property type="match status" value="1"/>
</dbReference>
<dbReference type="Proteomes" id="UP000002279">
    <property type="component" value="Unplaced"/>
</dbReference>
<gene>
    <name evidence="6" type="primary">GLYATL3</name>
</gene>
<dbReference type="EC" id="2.3.1.-" evidence="3"/>
<sequence>MSHMGLTGSIPPFTEEVTEAQKREATSPRSDSGPGMRTQVLLTPRPLLSLLGHVPWVANKYIPSPLISLILPTQVYGAVMIINRGNPFQKEVVVDSWPDFRAVVTRRQRQAKSDDLDHYTNAYAVFYKDAGTYQEMLKDPNIFNWEQVFQIQGLQDGLYDIAKAVATSKQFETQLFSFKAVQFPDSKLIPDVPLRTNPALRLSSLSPADADLLNGTWSRGGNELCLRYLAELVRHFPSVCVLGDDGKPVSWALSDQFSTMCHSYTLPEHRKRGYGRLVSTTLARKLRSRGFPIQGNVFEDNVPSIALLKTLDVKFLPCCFYRIILTPAVFSVPARL</sequence>